<dbReference type="Pfam" id="PF00155">
    <property type="entry name" value="Aminotran_1_2"/>
    <property type="match status" value="1"/>
</dbReference>
<dbReference type="NCBIfam" id="NF005744">
    <property type="entry name" value="PRK07568.1"/>
    <property type="match status" value="1"/>
</dbReference>
<dbReference type="GO" id="GO:0004069">
    <property type="term" value="F:L-aspartate:2-oxoglutarate aminotransferase activity"/>
    <property type="evidence" value="ECO:0007669"/>
    <property type="project" value="UniProtKB-EC"/>
</dbReference>
<feature type="domain" description="Aminotransferase class I/classII large" evidence="6">
    <location>
        <begin position="33"/>
        <end position="384"/>
    </location>
</feature>
<dbReference type="InterPro" id="IPR015421">
    <property type="entry name" value="PyrdxlP-dep_Trfase_major"/>
</dbReference>
<keyword evidence="5" id="KW-0663">Pyridoxal phosphate</keyword>
<dbReference type="PRINTS" id="PR00753">
    <property type="entry name" value="ACCSYNTHASE"/>
</dbReference>
<evidence type="ECO:0000256" key="1">
    <source>
        <dbReference type="ARBA" id="ARBA00001933"/>
    </source>
</evidence>
<organism evidence="7">
    <name type="scientific">bioreactor metagenome</name>
    <dbReference type="NCBI Taxonomy" id="1076179"/>
    <lineage>
        <taxon>unclassified sequences</taxon>
        <taxon>metagenomes</taxon>
        <taxon>ecological metagenomes</taxon>
    </lineage>
</organism>
<dbReference type="Gene3D" id="3.90.1150.10">
    <property type="entry name" value="Aspartate Aminotransferase, domain 1"/>
    <property type="match status" value="1"/>
</dbReference>
<dbReference type="Gene3D" id="3.40.640.10">
    <property type="entry name" value="Type I PLP-dependent aspartate aminotransferase-like (Major domain)"/>
    <property type="match status" value="1"/>
</dbReference>
<dbReference type="PANTHER" id="PTHR46383">
    <property type="entry name" value="ASPARTATE AMINOTRANSFERASE"/>
    <property type="match status" value="1"/>
</dbReference>
<dbReference type="CDD" id="cd00609">
    <property type="entry name" value="AAT_like"/>
    <property type="match status" value="1"/>
</dbReference>
<evidence type="ECO:0000256" key="2">
    <source>
        <dbReference type="ARBA" id="ARBA00007441"/>
    </source>
</evidence>
<dbReference type="GO" id="GO:0030170">
    <property type="term" value="F:pyridoxal phosphate binding"/>
    <property type="evidence" value="ECO:0007669"/>
    <property type="project" value="InterPro"/>
</dbReference>
<dbReference type="EMBL" id="VSSQ01003923">
    <property type="protein sequence ID" value="MPM22949.1"/>
    <property type="molecule type" value="Genomic_DNA"/>
</dbReference>
<dbReference type="AlphaFoldDB" id="A0A644Y3M8"/>
<dbReference type="PROSITE" id="PS00105">
    <property type="entry name" value="AA_TRANSFER_CLASS_1"/>
    <property type="match status" value="1"/>
</dbReference>
<dbReference type="InterPro" id="IPR050596">
    <property type="entry name" value="AspAT/PAT-like"/>
</dbReference>
<dbReference type="EC" id="2.6.1.1" evidence="7"/>
<dbReference type="InterPro" id="IPR004839">
    <property type="entry name" value="Aminotransferase_I/II_large"/>
</dbReference>
<gene>
    <name evidence="7" type="ORF">SDC9_69409</name>
</gene>
<dbReference type="GO" id="GO:0006520">
    <property type="term" value="P:amino acid metabolic process"/>
    <property type="evidence" value="ECO:0007669"/>
    <property type="project" value="InterPro"/>
</dbReference>
<comment type="caution">
    <text evidence="7">The sequence shown here is derived from an EMBL/GenBank/DDBJ whole genome shotgun (WGS) entry which is preliminary data.</text>
</comment>
<dbReference type="InterPro" id="IPR015424">
    <property type="entry name" value="PyrdxlP-dep_Trfase"/>
</dbReference>
<dbReference type="SUPFAM" id="SSF53383">
    <property type="entry name" value="PLP-dependent transferases"/>
    <property type="match status" value="1"/>
</dbReference>
<protein>
    <submittedName>
        <fullName evidence="7">Aspartate aminotransferase</fullName>
        <ecNumber evidence="7">2.6.1.1</ecNumber>
    </submittedName>
</protein>
<comment type="cofactor">
    <cofactor evidence="1">
        <name>pyridoxal 5'-phosphate</name>
        <dbReference type="ChEBI" id="CHEBI:597326"/>
    </cofactor>
</comment>
<keyword evidence="4 7" id="KW-0808">Transferase</keyword>
<accession>A0A644Y3M8</accession>
<keyword evidence="3 7" id="KW-0032">Aminotransferase</keyword>
<proteinExistence type="inferred from homology"/>
<evidence type="ECO:0000256" key="5">
    <source>
        <dbReference type="ARBA" id="ARBA00022898"/>
    </source>
</evidence>
<dbReference type="InterPro" id="IPR015422">
    <property type="entry name" value="PyrdxlP-dep_Trfase_small"/>
</dbReference>
<evidence type="ECO:0000313" key="7">
    <source>
        <dbReference type="EMBL" id="MPM22949.1"/>
    </source>
</evidence>
<dbReference type="InterPro" id="IPR004838">
    <property type="entry name" value="NHTrfase_class1_PyrdxlP-BS"/>
</dbReference>
<evidence type="ECO:0000259" key="6">
    <source>
        <dbReference type="Pfam" id="PF00155"/>
    </source>
</evidence>
<evidence type="ECO:0000256" key="3">
    <source>
        <dbReference type="ARBA" id="ARBA00022576"/>
    </source>
</evidence>
<reference evidence="7" key="1">
    <citation type="submission" date="2019-08" db="EMBL/GenBank/DDBJ databases">
        <authorList>
            <person name="Kucharzyk K."/>
            <person name="Murdoch R.W."/>
            <person name="Higgins S."/>
            <person name="Loffler F."/>
        </authorList>
    </citation>
    <scope>NUCLEOTIDE SEQUENCE</scope>
</reference>
<comment type="similarity">
    <text evidence="2">Belongs to the class-I pyridoxal-phosphate-dependent aminotransferase family.</text>
</comment>
<sequence length="398" mass="44094">MQFSKKIQACELSPIRKFYPYADAAKAQGKRIYQLNIGQPDVATPKAFYDAVQGFAQPVLAYAPSPGLPVLIEAVRAYYAGIGITFETGDILITTGGSEALEIVLNCILDDGDEIIVPEPFYPNYNTFTRVTGGRIHPLETKPEEGYRYAVREKIEAAINEHTRAILVSNPGNPTGTVLSKEELRLLADIAKEHNLFLIGDEVYREFVYGGEQLTSIGEFTDIAENAIIIDSVSKRFSACGARIGTLITRNKELQQHAMKICQARLSVATLDQIASAALYSVGSDYFAAVRAEYRLRRDTIYQKLTAIPGVVCAEPKGAFYVMAKLPLDDAEDFQTWLLQAFDDNGETVMFAPGAGFYATPGRGRNEVRLAYVLKQKDLERAMDLLAMGISEYQKRKR</sequence>
<name>A0A644Y3M8_9ZZZZ</name>
<evidence type="ECO:0000256" key="4">
    <source>
        <dbReference type="ARBA" id="ARBA00022679"/>
    </source>
</evidence>